<reference evidence="2" key="1">
    <citation type="submission" date="2020-03" db="EMBL/GenBank/DDBJ databases">
        <authorList>
            <person name="Weist P."/>
        </authorList>
    </citation>
    <scope>NUCLEOTIDE SEQUENCE</scope>
</reference>
<feature type="region of interest" description="Disordered" evidence="1">
    <location>
        <begin position="40"/>
        <end position="80"/>
    </location>
</feature>
<name>A0A9N7YC13_PLEPL</name>
<protein>
    <submittedName>
        <fullName evidence="2">Uncharacterized protein</fullName>
    </submittedName>
</protein>
<dbReference type="AlphaFoldDB" id="A0A9N7YC13"/>
<evidence type="ECO:0000256" key="1">
    <source>
        <dbReference type="SAM" id="MobiDB-lite"/>
    </source>
</evidence>
<proteinExistence type="predicted"/>
<sequence>MTAPPQVEPKHLDCHLVAGSSMGHKPGLLHSSAENLGSRDNHAIAVWQPPSPVAGPDYLSHPGNHKANGRQAASATPGCRENGKISTNAALAIIVKYGGAGAIIYGAALLSEDLSSESPTGPDN</sequence>
<dbReference type="EMBL" id="CADEAL010000846">
    <property type="protein sequence ID" value="CAB1425940.1"/>
    <property type="molecule type" value="Genomic_DNA"/>
</dbReference>
<evidence type="ECO:0000313" key="2">
    <source>
        <dbReference type="EMBL" id="CAB1425940.1"/>
    </source>
</evidence>
<accession>A0A9N7YC13</accession>
<evidence type="ECO:0000313" key="3">
    <source>
        <dbReference type="Proteomes" id="UP001153269"/>
    </source>
</evidence>
<organism evidence="2 3">
    <name type="scientific">Pleuronectes platessa</name>
    <name type="common">European plaice</name>
    <dbReference type="NCBI Taxonomy" id="8262"/>
    <lineage>
        <taxon>Eukaryota</taxon>
        <taxon>Metazoa</taxon>
        <taxon>Chordata</taxon>
        <taxon>Craniata</taxon>
        <taxon>Vertebrata</taxon>
        <taxon>Euteleostomi</taxon>
        <taxon>Actinopterygii</taxon>
        <taxon>Neopterygii</taxon>
        <taxon>Teleostei</taxon>
        <taxon>Neoteleostei</taxon>
        <taxon>Acanthomorphata</taxon>
        <taxon>Carangaria</taxon>
        <taxon>Pleuronectiformes</taxon>
        <taxon>Pleuronectoidei</taxon>
        <taxon>Pleuronectidae</taxon>
        <taxon>Pleuronectes</taxon>
    </lineage>
</organism>
<gene>
    <name evidence="2" type="ORF">PLEPLA_LOCUS13874</name>
</gene>
<keyword evidence="3" id="KW-1185">Reference proteome</keyword>
<comment type="caution">
    <text evidence="2">The sequence shown here is derived from an EMBL/GenBank/DDBJ whole genome shotgun (WGS) entry which is preliminary data.</text>
</comment>
<dbReference type="Proteomes" id="UP001153269">
    <property type="component" value="Unassembled WGS sequence"/>
</dbReference>